<organism evidence="2 3">
    <name type="scientific">Acer yangbiense</name>
    <dbReference type="NCBI Taxonomy" id="1000413"/>
    <lineage>
        <taxon>Eukaryota</taxon>
        <taxon>Viridiplantae</taxon>
        <taxon>Streptophyta</taxon>
        <taxon>Embryophyta</taxon>
        <taxon>Tracheophyta</taxon>
        <taxon>Spermatophyta</taxon>
        <taxon>Magnoliopsida</taxon>
        <taxon>eudicotyledons</taxon>
        <taxon>Gunneridae</taxon>
        <taxon>Pentapetalae</taxon>
        <taxon>rosids</taxon>
        <taxon>malvids</taxon>
        <taxon>Sapindales</taxon>
        <taxon>Sapindaceae</taxon>
        <taxon>Hippocastanoideae</taxon>
        <taxon>Acereae</taxon>
        <taxon>Acer</taxon>
    </lineage>
</organism>
<dbReference type="InterPro" id="IPR040256">
    <property type="entry name" value="At4g02000-like"/>
</dbReference>
<gene>
    <name evidence="2" type="ORF">EZV62_025556</name>
</gene>
<dbReference type="InterPro" id="IPR025558">
    <property type="entry name" value="DUF4283"/>
</dbReference>
<evidence type="ECO:0000313" key="2">
    <source>
        <dbReference type="EMBL" id="TXG49681.1"/>
    </source>
</evidence>
<feature type="domain" description="DUF4283" evidence="1">
    <location>
        <begin position="122"/>
        <end position="195"/>
    </location>
</feature>
<accession>A0A5C7GYL6</accession>
<dbReference type="Proteomes" id="UP000323000">
    <property type="component" value="Chromosome 12"/>
</dbReference>
<keyword evidence="3" id="KW-1185">Reference proteome</keyword>
<dbReference type="PANTHER" id="PTHR31286">
    <property type="entry name" value="GLYCINE-RICH CELL WALL STRUCTURAL PROTEIN 1.8-LIKE"/>
    <property type="match status" value="1"/>
</dbReference>
<name>A0A5C7GYL6_9ROSI</name>
<dbReference type="EMBL" id="VAHF01000012">
    <property type="protein sequence ID" value="TXG49681.1"/>
    <property type="molecule type" value="Genomic_DNA"/>
</dbReference>
<dbReference type="Pfam" id="PF05056">
    <property type="entry name" value="DUF674"/>
    <property type="match status" value="1"/>
</dbReference>
<dbReference type="AlphaFoldDB" id="A0A5C7GYL6"/>
<reference evidence="3" key="1">
    <citation type="journal article" date="2019" name="Gigascience">
        <title>De novo genome assembly of the endangered Acer yangbiense, a plant species with extremely small populations endemic to Yunnan Province, China.</title>
        <authorList>
            <person name="Yang J."/>
            <person name="Wariss H.M."/>
            <person name="Tao L."/>
            <person name="Zhang R."/>
            <person name="Yun Q."/>
            <person name="Hollingsworth P."/>
            <person name="Dao Z."/>
            <person name="Luo G."/>
            <person name="Guo H."/>
            <person name="Ma Y."/>
            <person name="Sun W."/>
        </authorList>
    </citation>
    <scope>NUCLEOTIDE SEQUENCE [LARGE SCALE GENOMIC DNA]</scope>
    <source>
        <strain evidence="3">cv. Malutang</strain>
    </source>
</reference>
<dbReference type="InterPro" id="IPR007750">
    <property type="entry name" value="DUF674"/>
</dbReference>
<comment type="caution">
    <text evidence="2">The sequence shown here is derived from an EMBL/GenBank/DDBJ whole genome shotgun (WGS) entry which is preliminary data.</text>
</comment>
<dbReference type="Pfam" id="PF14111">
    <property type="entry name" value="DUF4283"/>
    <property type="match status" value="1"/>
</dbReference>
<evidence type="ECO:0000313" key="3">
    <source>
        <dbReference type="Proteomes" id="UP000323000"/>
    </source>
</evidence>
<dbReference type="OrthoDB" id="2219495at2759"/>
<dbReference type="PANTHER" id="PTHR31286:SF167">
    <property type="entry name" value="OS09G0268800 PROTEIN"/>
    <property type="match status" value="1"/>
</dbReference>
<protein>
    <recommendedName>
        <fullName evidence="1">DUF4283 domain-containing protein</fullName>
    </recommendedName>
</protein>
<proteinExistence type="predicted"/>
<evidence type="ECO:0000259" key="1">
    <source>
        <dbReference type="Pfam" id="PF14111"/>
    </source>
</evidence>
<sequence>MLHVSHIVAAPKTNHGDSVGFVKSLVTYMVMDNLEVKPMISDNSVIIILLKKFGVKEMCEVEERVVHFGSNEFCQSNRILLLPFVICFGLDELALLCSALSVKEMERPVRKLDPNLVNIGARRLSLSLVGKVLTTRLVNRQAFCDVMNTVWRVSEGVEIEWAEGNIFVLNFKNLEDRARILDGGPWNFDRAVIVFEEPTGVGDILNMGFNRTVFWVQIHNLPLLCMTKEIGIFLGKMIGEVRDIDLETAREGNSRYIRARVAVAANEPLMRCLRVNLLGTGEVTTMFLRYERLLDFCFNCSRLGRSFLERMY</sequence>